<dbReference type="Proteomes" id="UP001501371">
    <property type="component" value="Unassembled WGS sequence"/>
</dbReference>
<keyword evidence="4" id="KW-1185">Reference proteome</keyword>
<evidence type="ECO:0000313" key="4">
    <source>
        <dbReference type="Proteomes" id="UP001501371"/>
    </source>
</evidence>
<feature type="signal peptide" evidence="2">
    <location>
        <begin position="1"/>
        <end position="35"/>
    </location>
</feature>
<dbReference type="EMBL" id="BAAAKV010000024">
    <property type="protein sequence ID" value="GAA1171201.1"/>
    <property type="molecule type" value="Genomic_DNA"/>
</dbReference>
<evidence type="ECO:0008006" key="5">
    <source>
        <dbReference type="Google" id="ProtNLM"/>
    </source>
</evidence>
<accession>A0ABN1UWQ0</accession>
<proteinExistence type="predicted"/>
<keyword evidence="2" id="KW-0732">Signal</keyword>
<feature type="compositionally biased region" description="Polar residues" evidence="1">
    <location>
        <begin position="56"/>
        <end position="67"/>
    </location>
</feature>
<name>A0ABN1UWQ0_9ACTN</name>
<feature type="region of interest" description="Disordered" evidence="1">
    <location>
        <begin position="52"/>
        <end position="104"/>
    </location>
</feature>
<evidence type="ECO:0000256" key="1">
    <source>
        <dbReference type="SAM" id="MobiDB-lite"/>
    </source>
</evidence>
<reference evidence="3 4" key="1">
    <citation type="journal article" date="2019" name="Int. J. Syst. Evol. Microbiol.">
        <title>The Global Catalogue of Microorganisms (GCM) 10K type strain sequencing project: providing services to taxonomists for standard genome sequencing and annotation.</title>
        <authorList>
            <consortium name="The Broad Institute Genomics Platform"/>
            <consortium name="The Broad Institute Genome Sequencing Center for Infectious Disease"/>
            <person name="Wu L."/>
            <person name="Ma J."/>
        </authorList>
    </citation>
    <scope>NUCLEOTIDE SEQUENCE [LARGE SCALE GENOMIC DNA]</scope>
    <source>
        <strain evidence="3 4">JCM 12696</strain>
    </source>
</reference>
<gene>
    <name evidence="3" type="ORF">GCM10009654_30520</name>
</gene>
<sequence length="174" mass="17471">MGGQRTRNARPVALMSAVATLCAAFLFCLSPGSGAVPGRAGTHHDAAGIRSGASEYGTSGSGASTYATDGSGTTRSGTDGSVLPDAPSTLRAVAGDGGGRSANESRYVCPYDRGDCGRFAHLSPAVLTAPPPAAPQAATVTLTHLEPPYRTGPSPRSGALARAPDLHVLQVLRT</sequence>
<organism evidence="3 4">
    <name type="scientific">Streptomyces hebeiensis</name>
    <dbReference type="NCBI Taxonomy" id="229486"/>
    <lineage>
        <taxon>Bacteria</taxon>
        <taxon>Bacillati</taxon>
        <taxon>Actinomycetota</taxon>
        <taxon>Actinomycetes</taxon>
        <taxon>Kitasatosporales</taxon>
        <taxon>Streptomycetaceae</taxon>
        <taxon>Streptomyces</taxon>
    </lineage>
</organism>
<protein>
    <recommendedName>
        <fullName evidence="5">Secreted protein</fullName>
    </recommendedName>
</protein>
<feature type="compositionally biased region" description="Low complexity" evidence="1">
    <location>
        <begin position="68"/>
        <end position="81"/>
    </location>
</feature>
<comment type="caution">
    <text evidence="3">The sequence shown here is derived from an EMBL/GenBank/DDBJ whole genome shotgun (WGS) entry which is preliminary data.</text>
</comment>
<evidence type="ECO:0000256" key="2">
    <source>
        <dbReference type="SAM" id="SignalP"/>
    </source>
</evidence>
<feature type="chain" id="PRO_5047398107" description="Secreted protein" evidence="2">
    <location>
        <begin position="36"/>
        <end position="174"/>
    </location>
</feature>
<evidence type="ECO:0000313" key="3">
    <source>
        <dbReference type="EMBL" id="GAA1171201.1"/>
    </source>
</evidence>